<dbReference type="Pfam" id="PF03061">
    <property type="entry name" value="4HBT"/>
    <property type="match status" value="1"/>
</dbReference>
<dbReference type="AlphaFoldDB" id="C6BVP5"/>
<dbReference type="KEGG" id="dsa:Desal_0189"/>
<accession>C6BVP5</accession>
<dbReference type="GO" id="GO:0006637">
    <property type="term" value="P:acyl-CoA metabolic process"/>
    <property type="evidence" value="ECO:0007669"/>
    <property type="project" value="TreeGrafter"/>
</dbReference>
<comment type="similarity">
    <text evidence="1">Belongs to the acyl coenzyme A hydrolase family.</text>
</comment>
<keyword evidence="7" id="KW-1185">Reference proteome</keyword>
<dbReference type="SUPFAM" id="SSF54637">
    <property type="entry name" value="Thioesterase/thiol ester dehydrase-isomerase"/>
    <property type="match status" value="1"/>
</dbReference>
<dbReference type="CDD" id="cd03442">
    <property type="entry name" value="BFIT_BACH"/>
    <property type="match status" value="1"/>
</dbReference>
<dbReference type="PROSITE" id="PS51770">
    <property type="entry name" value="HOTDOG_ACOT"/>
    <property type="match status" value="1"/>
</dbReference>
<gene>
    <name evidence="6" type="ordered locus">Desal_0189</name>
</gene>
<keyword evidence="2 3" id="KW-0378">Hydrolase</keyword>
<dbReference type="InterPro" id="IPR029069">
    <property type="entry name" value="HotDog_dom_sf"/>
</dbReference>
<dbReference type="eggNOG" id="COG1607">
    <property type="taxonomic scope" value="Bacteria"/>
</dbReference>
<dbReference type="InterPro" id="IPR033120">
    <property type="entry name" value="HOTDOG_ACOT"/>
</dbReference>
<dbReference type="InterPro" id="IPR040170">
    <property type="entry name" value="Cytosol_ACT"/>
</dbReference>
<dbReference type="PANTHER" id="PTHR11049:SF16">
    <property type="entry name" value="PROTEIN VDLD"/>
    <property type="match status" value="1"/>
</dbReference>
<organism evidence="6 7">
    <name type="scientific">Maridesulfovibrio salexigens (strain ATCC 14822 / DSM 2638 / NCIMB 8403 / VKM B-1763)</name>
    <name type="common">Desulfovibrio salexigens</name>
    <dbReference type="NCBI Taxonomy" id="526222"/>
    <lineage>
        <taxon>Bacteria</taxon>
        <taxon>Pseudomonadati</taxon>
        <taxon>Thermodesulfobacteriota</taxon>
        <taxon>Desulfovibrionia</taxon>
        <taxon>Desulfovibrionales</taxon>
        <taxon>Desulfovibrionaceae</taxon>
        <taxon>Maridesulfovibrio</taxon>
    </lineage>
</organism>
<evidence type="ECO:0000256" key="2">
    <source>
        <dbReference type="ARBA" id="ARBA00022801"/>
    </source>
</evidence>
<evidence type="ECO:0000256" key="3">
    <source>
        <dbReference type="PROSITE-ProRule" id="PRU01106"/>
    </source>
</evidence>
<proteinExistence type="inferred from homology"/>
<dbReference type="Proteomes" id="UP000002601">
    <property type="component" value="Chromosome"/>
</dbReference>
<evidence type="ECO:0000313" key="6">
    <source>
        <dbReference type="EMBL" id="ACS78259.1"/>
    </source>
</evidence>
<feature type="region of interest" description="Disordered" evidence="4">
    <location>
        <begin position="140"/>
        <end position="167"/>
    </location>
</feature>
<evidence type="ECO:0000256" key="1">
    <source>
        <dbReference type="ARBA" id="ARBA00010458"/>
    </source>
</evidence>
<evidence type="ECO:0000256" key="4">
    <source>
        <dbReference type="SAM" id="MobiDB-lite"/>
    </source>
</evidence>
<protein>
    <submittedName>
        <fullName evidence="6">Thioesterase superfamily protein</fullName>
    </submittedName>
</protein>
<dbReference type="Gene3D" id="3.10.129.10">
    <property type="entry name" value="Hotdog Thioesterase"/>
    <property type="match status" value="1"/>
</dbReference>
<feature type="domain" description="HotDog ACOT-type" evidence="5">
    <location>
        <begin position="7"/>
        <end position="119"/>
    </location>
</feature>
<reference evidence="6 7" key="1">
    <citation type="submission" date="2009-06" db="EMBL/GenBank/DDBJ databases">
        <title>Complete sequence of Desulfovibrio salexigens DSM 2638.</title>
        <authorList>
            <consortium name="US DOE Joint Genome Institute"/>
            <person name="Lucas S."/>
            <person name="Copeland A."/>
            <person name="Lapidus A."/>
            <person name="Glavina del Rio T."/>
            <person name="Tice H."/>
            <person name="Bruce D."/>
            <person name="Goodwin L."/>
            <person name="Pitluck S."/>
            <person name="Munk A.C."/>
            <person name="Brettin T."/>
            <person name="Detter J.C."/>
            <person name="Han C."/>
            <person name="Tapia R."/>
            <person name="Larimer F."/>
            <person name="Land M."/>
            <person name="Hauser L."/>
            <person name="Kyrpides N."/>
            <person name="Anderson I."/>
            <person name="Wall J.D."/>
            <person name="Arkin A.P."/>
            <person name="Dehal P."/>
            <person name="Chivian D."/>
            <person name="Giles B."/>
            <person name="Hazen T.C."/>
        </authorList>
    </citation>
    <scope>NUCLEOTIDE SEQUENCE [LARGE SCALE GENOMIC DNA]</scope>
    <source>
        <strain evidence="7">ATCC 14822 / DSM 2638 / NCIMB 8403 / VKM B-1763</strain>
    </source>
</reference>
<feature type="compositionally biased region" description="Basic and acidic residues" evidence="4">
    <location>
        <begin position="140"/>
        <end position="156"/>
    </location>
</feature>
<dbReference type="InterPro" id="IPR006683">
    <property type="entry name" value="Thioestr_dom"/>
</dbReference>
<dbReference type="EMBL" id="CP001649">
    <property type="protein sequence ID" value="ACS78259.1"/>
    <property type="molecule type" value="Genomic_DNA"/>
</dbReference>
<evidence type="ECO:0000259" key="5">
    <source>
        <dbReference type="PROSITE" id="PS51770"/>
    </source>
</evidence>
<dbReference type="GO" id="GO:0052816">
    <property type="term" value="F:long-chain fatty acyl-CoA hydrolase activity"/>
    <property type="evidence" value="ECO:0007669"/>
    <property type="project" value="TreeGrafter"/>
</dbReference>
<dbReference type="RefSeq" id="WP_012765785.1">
    <property type="nucleotide sequence ID" value="NC_012881.1"/>
</dbReference>
<dbReference type="STRING" id="526222.Desal_0189"/>
<dbReference type="GO" id="GO:0005829">
    <property type="term" value="C:cytosol"/>
    <property type="evidence" value="ECO:0007669"/>
    <property type="project" value="TreeGrafter"/>
</dbReference>
<evidence type="ECO:0000313" key="7">
    <source>
        <dbReference type="Proteomes" id="UP000002601"/>
    </source>
</evidence>
<dbReference type="HOGENOM" id="CLU_050164_3_2_7"/>
<sequence>MKPKRISESRTLMTYRVLPQDTNPAGNLHGGVLLKQLDLVAATCAMRHARKPVVTASIDRMNFLRPAYVGELINLHANVNMVGRTSMEIGVRVEAENLLTGEIRHTNSAYLTFVAMGENGKPSPVPPLLLETGVDHRRNREAMERRAVRKEERIRETASAAQNGSKE</sequence>
<dbReference type="PANTHER" id="PTHR11049">
    <property type="entry name" value="ACYL COENZYME A THIOESTER HYDROLASE"/>
    <property type="match status" value="1"/>
</dbReference>
<dbReference type="OrthoDB" id="9809430at2"/>
<name>C6BVP5_MARSD</name>